<keyword evidence="2" id="KW-0732">Signal</keyword>
<keyword evidence="4" id="KW-1185">Reference proteome</keyword>
<evidence type="ECO:0000313" key="4">
    <source>
        <dbReference type="Proteomes" id="UP000531251"/>
    </source>
</evidence>
<comment type="caution">
    <text evidence="3">The sequence shown here is derived from an EMBL/GenBank/DDBJ whole genome shotgun (WGS) entry which is preliminary data.</text>
</comment>
<feature type="region of interest" description="Disordered" evidence="1">
    <location>
        <begin position="36"/>
        <end position="57"/>
    </location>
</feature>
<dbReference type="RefSeq" id="WP_125973965.1">
    <property type="nucleotide sequence ID" value="NZ_BAAADY010000025.1"/>
</dbReference>
<evidence type="ECO:0000256" key="1">
    <source>
        <dbReference type="SAM" id="MobiDB-lite"/>
    </source>
</evidence>
<reference evidence="3 4" key="1">
    <citation type="submission" date="2020-03" db="EMBL/GenBank/DDBJ databases">
        <title>Genomic Encyclopedia of Type Strains, Phase IV (KMG-IV): sequencing the most valuable type-strain genomes for metagenomic binning, comparative biology and taxonomic classification.</title>
        <authorList>
            <person name="Goeker M."/>
        </authorList>
    </citation>
    <scope>NUCLEOTIDE SEQUENCE [LARGE SCALE GENOMIC DNA]</scope>
    <source>
        <strain evidence="3 4">DSM 7225</strain>
    </source>
</reference>
<name>A0A7X5XWZ8_9SPHN</name>
<dbReference type="Proteomes" id="UP000531251">
    <property type="component" value="Unassembled WGS sequence"/>
</dbReference>
<organism evidence="3 4">
    <name type="scientific">Sphingomonas trueperi</name>
    <dbReference type="NCBI Taxonomy" id="53317"/>
    <lineage>
        <taxon>Bacteria</taxon>
        <taxon>Pseudomonadati</taxon>
        <taxon>Pseudomonadota</taxon>
        <taxon>Alphaproteobacteria</taxon>
        <taxon>Sphingomonadales</taxon>
        <taxon>Sphingomonadaceae</taxon>
        <taxon>Sphingomonas</taxon>
    </lineage>
</organism>
<feature type="signal peptide" evidence="2">
    <location>
        <begin position="1"/>
        <end position="25"/>
    </location>
</feature>
<evidence type="ECO:0000313" key="3">
    <source>
        <dbReference type="EMBL" id="NJB96535.1"/>
    </source>
</evidence>
<protein>
    <submittedName>
        <fullName evidence="3">Sirohydrochlorin ferrochelatase</fullName>
    </submittedName>
</protein>
<gene>
    <name evidence="3" type="ORF">GGR89_000835</name>
</gene>
<feature type="chain" id="PRO_5030670257" evidence="2">
    <location>
        <begin position="26"/>
        <end position="153"/>
    </location>
</feature>
<accession>A0A7X5XWZ8</accession>
<proteinExistence type="predicted"/>
<evidence type="ECO:0000256" key="2">
    <source>
        <dbReference type="SAM" id="SignalP"/>
    </source>
</evidence>
<sequence>MKTRSIAAALLLLAPLAACNSPQVADTTATANVDSPLVATPSPAPVPIDTPVAKDEAAPRSAARRCRFEVDGKTLLDGQCQVYPMGDGGYTLNTWSAGKPAQSHFAVVTTRADGMADATWNADPDDDRAGDPLGTVTRKDGCWVNQRTRICVR</sequence>
<dbReference type="AlphaFoldDB" id="A0A7X5XWZ8"/>
<dbReference type="EMBL" id="JAATJB010000002">
    <property type="protein sequence ID" value="NJB96535.1"/>
    <property type="molecule type" value="Genomic_DNA"/>
</dbReference>